<organism evidence="2 3">
    <name type="scientific">Pseudoalteromonas neustonica</name>
    <dbReference type="NCBI Taxonomy" id="1840331"/>
    <lineage>
        <taxon>Bacteria</taxon>
        <taxon>Pseudomonadati</taxon>
        <taxon>Pseudomonadota</taxon>
        <taxon>Gammaproteobacteria</taxon>
        <taxon>Alteromonadales</taxon>
        <taxon>Pseudoalteromonadaceae</taxon>
        <taxon>Pseudoalteromonas</taxon>
    </lineage>
</organism>
<gene>
    <name evidence="2" type="ORF">WNY63_19225</name>
</gene>
<dbReference type="PROSITE" id="PS51257">
    <property type="entry name" value="PROKAR_LIPOPROTEIN"/>
    <property type="match status" value="1"/>
</dbReference>
<comment type="caution">
    <text evidence="2">The sequence shown here is derived from an EMBL/GenBank/DDBJ whole genome shotgun (WGS) entry which is preliminary data.</text>
</comment>
<dbReference type="SUPFAM" id="SSF49299">
    <property type="entry name" value="PKD domain"/>
    <property type="match status" value="1"/>
</dbReference>
<evidence type="ECO:0000259" key="1">
    <source>
        <dbReference type="PROSITE" id="PS50093"/>
    </source>
</evidence>
<dbReference type="SMART" id="SM00089">
    <property type="entry name" value="PKD"/>
    <property type="match status" value="1"/>
</dbReference>
<dbReference type="Gene3D" id="2.60.120.260">
    <property type="entry name" value="Galactose-binding domain-like"/>
    <property type="match status" value="2"/>
</dbReference>
<evidence type="ECO:0000313" key="3">
    <source>
        <dbReference type="Proteomes" id="UP001388366"/>
    </source>
</evidence>
<dbReference type="SUPFAM" id="SSF49785">
    <property type="entry name" value="Galactose-binding domain-like"/>
    <property type="match status" value="1"/>
</dbReference>
<proteinExistence type="predicted"/>
<dbReference type="InterPro" id="IPR022409">
    <property type="entry name" value="PKD/Chitinase_dom"/>
</dbReference>
<accession>A0ABU9U752</accession>
<dbReference type="InterPro" id="IPR008979">
    <property type="entry name" value="Galactose-bd-like_sf"/>
</dbReference>
<evidence type="ECO:0000313" key="2">
    <source>
        <dbReference type="EMBL" id="MEM5552858.1"/>
    </source>
</evidence>
<dbReference type="InterPro" id="IPR035986">
    <property type="entry name" value="PKD_dom_sf"/>
</dbReference>
<dbReference type="InterPro" id="IPR013783">
    <property type="entry name" value="Ig-like_fold"/>
</dbReference>
<protein>
    <submittedName>
        <fullName evidence="2">Basic secretory protein-like protein</fullName>
    </submittedName>
</protein>
<name>A0ABU9U752_9GAMM</name>
<dbReference type="Proteomes" id="UP001388366">
    <property type="component" value="Unassembled WGS sequence"/>
</dbReference>
<dbReference type="InterPro" id="IPR000601">
    <property type="entry name" value="PKD_dom"/>
</dbReference>
<dbReference type="Pfam" id="PF04450">
    <property type="entry name" value="BSP"/>
    <property type="match status" value="1"/>
</dbReference>
<dbReference type="CDD" id="cd00146">
    <property type="entry name" value="PKD"/>
    <property type="match status" value="1"/>
</dbReference>
<dbReference type="Gene3D" id="2.60.40.10">
    <property type="entry name" value="Immunoglobulins"/>
    <property type="match status" value="1"/>
</dbReference>
<dbReference type="EMBL" id="JBBMQU010000052">
    <property type="protein sequence ID" value="MEM5552858.1"/>
    <property type="molecule type" value="Genomic_DNA"/>
</dbReference>
<dbReference type="Pfam" id="PF18911">
    <property type="entry name" value="PKD_4"/>
    <property type="match status" value="1"/>
</dbReference>
<dbReference type="PROSITE" id="PS50093">
    <property type="entry name" value="PKD"/>
    <property type="match status" value="1"/>
</dbReference>
<reference evidence="2 3" key="1">
    <citation type="submission" date="2024-03" db="EMBL/GenBank/DDBJ databases">
        <title>Community enrichment and isolation of bacterial strains for fucoidan degradation.</title>
        <authorList>
            <person name="Sichert A."/>
        </authorList>
    </citation>
    <scope>NUCLEOTIDE SEQUENCE [LARGE SCALE GENOMIC DNA]</scope>
    <source>
        <strain evidence="2 3">AS81</strain>
    </source>
</reference>
<dbReference type="InterPro" id="IPR007541">
    <property type="entry name" value="Uncharacterised_BSP"/>
</dbReference>
<keyword evidence="3" id="KW-1185">Reference proteome</keyword>
<dbReference type="RefSeq" id="WP_054206485.1">
    <property type="nucleotide sequence ID" value="NZ_JBBMQU010000052.1"/>
</dbReference>
<feature type="domain" description="PKD" evidence="1">
    <location>
        <begin position="193"/>
        <end position="264"/>
    </location>
</feature>
<sequence length="691" mass="76713">MKKLHLSTIALCVTSLLVGCNDGSGFVSTAKPKTDTPAVVTETAVRNMSTDAGREISAIDADSPPAETVSNLFDGNKGTKFLTFSKNATVIFKASQAYELVSYNFISADDEPNRDPKNWVLKASNDANEWLEIDSQANQVFAKRGQLNSYEIEGELSAYQYYKFELVHGGTDSYGNDILQLAEIELQVKAKAPIVSYNVNDKTPEVDQFIIFKDTSLAGATSWEWQFEDGTPATSTALSPLVKFSSLGPKTVTLTASNDKGSTTLVDKNAIRVWDPATPWAGFPKPAVSYTKNLADHPGQLALERVMPDLTDIIHQISLGVAQILYTNVTEINVFETLNFETGEYDFPAAKSGTDKNMILYFDLNHLANLESKGDEALRQEIMGILWHELTHGYNNTPANGEYKPGAELHSYLEGLANYVRIKAGFLEHQRPQISWIDSWNEDAYNQTSFFLEWVANTNQNTDFIRLFNASANEIEEWSFDAAFKSIFSAQRGIDVVFAQYQQYLKNDLGLTPSYPTPVEGYRNFAQDAGMTVTGYATDVGIWGEGVDKTTDNNVKNKYNAIIEAPWWVAEHAPTLLPIQVVSSVDVDFSFEQTQLLNRYSIATGNDNPQRDPTSWQVFGSTDGANWQLIDTAMFPDNPARLVTYQFEVPSNTTAYAYYRFSFLNEQTGDGVGGDEGRLVQLGEIALLTKE</sequence>